<evidence type="ECO:0000256" key="5">
    <source>
        <dbReference type="ARBA" id="ARBA00023002"/>
    </source>
</evidence>
<proteinExistence type="inferred from homology"/>
<dbReference type="SMART" id="SM00327">
    <property type="entry name" value="VWA"/>
    <property type="match status" value="1"/>
</dbReference>
<dbReference type="Gene3D" id="3.40.50.410">
    <property type="entry name" value="von Willebrand factor, type A domain"/>
    <property type="match status" value="1"/>
</dbReference>
<keyword evidence="2" id="KW-0575">Peroxidase</keyword>
<dbReference type="HOGENOM" id="CLU_317644_0_0_1"/>
<evidence type="ECO:0000256" key="3">
    <source>
        <dbReference type="ARBA" id="ARBA00022617"/>
    </source>
</evidence>
<dbReference type="PROSITE" id="PS50234">
    <property type="entry name" value="VWFA"/>
    <property type="match status" value="1"/>
</dbReference>
<dbReference type="SUPFAM" id="SSF54909">
    <property type="entry name" value="Dimeric alpha+beta barrel"/>
    <property type="match status" value="1"/>
</dbReference>
<dbReference type="SUPFAM" id="SSF53300">
    <property type="entry name" value="vWA-like"/>
    <property type="match status" value="1"/>
</dbReference>
<keyword evidence="3" id="KW-0349">Heme</keyword>
<dbReference type="PROSITE" id="PS51404">
    <property type="entry name" value="DYP_PEROXIDASE"/>
    <property type="match status" value="1"/>
</dbReference>
<dbReference type="GO" id="GO:0004601">
    <property type="term" value="F:peroxidase activity"/>
    <property type="evidence" value="ECO:0007669"/>
    <property type="project" value="UniProtKB-KW"/>
</dbReference>
<evidence type="ECO:0000259" key="8">
    <source>
        <dbReference type="PROSITE" id="PS50234"/>
    </source>
</evidence>
<dbReference type="InterPro" id="IPR049509">
    <property type="entry name" value="DyP_N"/>
</dbReference>
<dbReference type="AlphaFoldDB" id="A0A0C9WWA0"/>
<gene>
    <name evidence="9" type="ORF">K443DRAFT_458683</name>
</gene>
<dbReference type="OrthoDB" id="3207336at2759"/>
<dbReference type="Pfam" id="PF21105">
    <property type="entry name" value="DyP_N"/>
    <property type="match status" value="1"/>
</dbReference>
<comment type="cofactor">
    <cofactor evidence="1">
        <name>heme b</name>
        <dbReference type="ChEBI" id="CHEBI:60344"/>
    </cofactor>
</comment>
<evidence type="ECO:0000256" key="6">
    <source>
        <dbReference type="ARBA" id="ARBA00023004"/>
    </source>
</evidence>
<evidence type="ECO:0000256" key="7">
    <source>
        <dbReference type="ARBA" id="ARBA00025737"/>
    </source>
</evidence>
<keyword evidence="4" id="KW-0479">Metal-binding</keyword>
<dbReference type="GO" id="GO:0005829">
    <property type="term" value="C:cytosol"/>
    <property type="evidence" value="ECO:0007669"/>
    <property type="project" value="TreeGrafter"/>
</dbReference>
<dbReference type="InterPro" id="IPR006314">
    <property type="entry name" value="Dyp_peroxidase"/>
</dbReference>
<evidence type="ECO:0000313" key="9">
    <source>
        <dbReference type="EMBL" id="KIK03920.1"/>
    </source>
</evidence>
<dbReference type="Proteomes" id="UP000054477">
    <property type="component" value="Unassembled WGS sequence"/>
</dbReference>
<dbReference type="InterPro" id="IPR011008">
    <property type="entry name" value="Dimeric_a/b-barrel"/>
</dbReference>
<evidence type="ECO:0000313" key="10">
    <source>
        <dbReference type="Proteomes" id="UP000054477"/>
    </source>
</evidence>
<dbReference type="STRING" id="1095629.A0A0C9WWA0"/>
<dbReference type="EMBL" id="KN838575">
    <property type="protein sequence ID" value="KIK03920.1"/>
    <property type="molecule type" value="Genomic_DNA"/>
</dbReference>
<protein>
    <recommendedName>
        <fullName evidence="8">VWFA domain-containing protein</fullName>
    </recommendedName>
</protein>
<comment type="similarity">
    <text evidence="7">Belongs to the DyP-type peroxidase family.</text>
</comment>
<dbReference type="Pfam" id="PF00092">
    <property type="entry name" value="VWA"/>
    <property type="match status" value="1"/>
</dbReference>
<keyword evidence="10" id="KW-1185">Reference proteome</keyword>
<sequence length="885" mass="96755">MSVSIHPSLKHLSKRSRLPAISVGRKRGGPAVPDPTVPDPANVQGDVYLGIPKGCQAFIFFIINDASKFRQALQSYQPTSSADVTTVLQAISASKDSSSGDVDIVMTQIAFSQLGLKTLGIGKTGDTRFDAGSMLRDQKFLGDQGVWDSVFDPATIHGVIMVCAKSLDKVNSGVQTITDTFSASWEIKQTLSGNARPGKYKGKEHFGYQDGVSQPSLRGLTTPHRGQLEADPGVIVLGYPGDPLVDNPLGPQRPDWARDGSFMAFRKLEQDVSGWNKFVAKSAKYWQEFTPVPDEVQPPFKDDNEKADFVGAALVGRWKSGAPIQLAHFRDDPSLATEDNANNFDYSVPGIVLPTNRYCPFNAHTRKSAPRNLDPYLTRKYLESSLIMRTGIPYGKEFDVAPNEERGLLYVCYQSALDNGFVRQTVGFSSNDFFPTTDILPQNHGKLSVPVCETLLDANILGQDPITGSNPKVTVVDGAIALNKKPESGQVTLAVVDSNTSEKYLVTGFPQQVDDSVDKFTPDFFVTSHGGEYFFVPSISTLTAWSTASTTTKSKLDIMFLIDATGSMDPYINQARDSIGTIYDDVLKNGSWSKDDIRVGLVAFRDHPQKQATTFLTQKYDFTSDMSKVSGNLDALEAKDGEDYPEASEDALEEALEADWNDDAVMVTVLITDSTPHATGESQDYFKDGCPKQNDPVQIADRMADLGIVLYVLGCEPKLSARTAGGIDFYTGITEKTGGKLLTLNTKDIDQLGDIIVGLASDAADSEIALSENTSAILKRKGDNISDITSDLHKQLTAKGVKHWKFTISDVYSFNSDAKDNVKVWFEAKKLDQTVRDKIKSVKGNRVNSKYRGSNGARPTVTLEKNAISYDQVEALVTKCLRRNK</sequence>
<dbReference type="GO" id="GO:0046872">
    <property type="term" value="F:metal ion binding"/>
    <property type="evidence" value="ECO:0007669"/>
    <property type="project" value="UniProtKB-KW"/>
</dbReference>
<feature type="domain" description="VWFA" evidence="8">
    <location>
        <begin position="557"/>
        <end position="759"/>
    </location>
</feature>
<dbReference type="PANTHER" id="PTHR30521">
    <property type="entry name" value="DEFERROCHELATASE/PEROXIDASE"/>
    <property type="match status" value="1"/>
</dbReference>
<name>A0A0C9WWA0_9AGAR</name>
<dbReference type="InterPro" id="IPR002035">
    <property type="entry name" value="VWF_A"/>
</dbReference>
<evidence type="ECO:0000256" key="2">
    <source>
        <dbReference type="ARBA" id="ARBA00022559"/>
    </source>
</evidence>
<reference evidence="10" key="2">
    <citation type="submission" date="2015-01" db="EMBL/GenBank/DDBJ databases">
        <title>Evolutionary Origins and Diversification of the Mycorrhizal Mutualists.</title>
        <authorList>
            <consortium name="DOE Joint Genome Institute"/>
            <consortium name="Mycorrhizal Genomics Consortium"/>
            <person name="Kohler A."/>
            <person name="Kuo A."/>
            <person name="Nagy L.G."/>
            <person name="Floudas D."/>
            <person name="Copeland A."/>
            <person name="Barry K.W."/>
            <person name="Cichocki N."/>
            <person name="Veneault-Fourrey C."/>
            <person name="LaButti K."/>
            <person name="Lindquist E.A."/>
            <person name="Lipzen A."/>
            <person name="Lundell T."/>
            <person name="Morin E."/>
            <person name="Murat C."/>
            <person name="Riley R."/>
            <person name="Ohm R."/>
            <person name="Sun H."/>
            <person name="Tunlid A."/>
            <person name="Henrissat B."/>
            <person name="Grigoriev I.V."/>
            <person name="Hibbett D.S."/>
            <person name="Martin F."/>
        </authorList>
    </citation>
    <scope>NUCLEOTIDE SEQUENCE [LARGE SCALE GENOMIC DNA]</scope>
    <source>
        <strain evidence="10">LaAM-08-1</strain>
    </source>
</reference>
<evidence type="ECO:0000256" key="1">
    <source>
        <dbReference type="ARBA" id="ARBA00001970"/>
    </source>
</evidence>
<dbReference type="CDD" id="cd00198">
    <property type="entry name" value="vWFA"/>
    <property type="match status" value="1"/>
</dbReference>
<dbReference type="GO" id="GO:0020037">
    <property type="term" value="F:heme binding"/>
    <property type="evidence" value="ECO:0007669"/>
    <property type="project" value="InterPro"/>
</dbReference>
<organism evidence="9 10">
    <name type="scientific">Laccaria amethystina LaAM-08-1</name>
    <dbReference type="NCBI Taxonomy" id="1095629"/>
    <lineage>
        <taxon>Eukaryota</taxon>
        <taxon>Fungi</taxon>
        <taxon>Dikarya</taxon>
        <taxon>Basidiomycota</taxon>
        <taxon>Agaricomycotina</taxon>
        <taxon>Agaricomycetes</taxon>
        <taxon>Agaricomycetidae</taxon>
        <taxon>Agaricales</taxon>
        <taxon>Agaricineae</taxon>
        <taxon>Hydnangiaceae</taxon>
        <taxon>Laccaria</taxon>
    </lineage>
</organism>
<dbReference type="InterPro" id="IPR036465">
    <property type="entry name" value="vWFA_dom_sf"/>
</dbReference>
<keyword evidence="5" id="KW-0560">Oxidoreductase</keyword>
<reference evidence="9 10" key="1">
    <citation type="submission" date="2014-04" db="EMBL/GenBank/DDBJ databases">
        <authorList>
            <consortium name="DOE Joint Genome Institute"/>
            <person name="Kuo A."/>
            <person name="Kohler A."/>
            <person name="Nagy L.G."/>
            <person name="Floudas D."/>
            <person name="Copeland A."/>
            <person name="Barry K.W."/>
            <person name="Cichocki N."/>
            <person name="Veneault-Fourrey C."/>
            <person name="LaButti K."/>
            <person name="Lindquist E.A."/>
            <person name="Lipzen A."/>
            <person name="Lundell T."/>
            <person name="Morin E."/>
            <person name="Murat C."/>
            <person name="Sun H."/>
            <person name="Tunlid A."/>
            <person name="Henrissat B."/>
            <person name="Grigoriev I.V."/>
            <person name="Hibbett D.S."/>
            <person name="Martin F."/>
            <person name="Nordberg H.P."/>
            <person name="Cantor M.N."/>
            <person name="Hua S.X."/>
        </authorList>
    </citation>
    <scope>NUCLEOTIDE SEQUENCE [LARGE SCALE GENOMIC DNA]</scope>
    <source>
        <strain evidence="9 10">LaAM-08-1</strain>
    </source>
</reference>
<evidence type="ECO:0000256" key="4">
    <source>
        <dbReference type="ARBA" id="ARBA00022723"/>
    </source>
</evidence>
<dbReference type="NCBIfam" id="TIGR01413">
    <property type="entry name" value="Dyp_perox_fam"/>
    <property type="match status" value="1"/>
</dbReference>
<keyword evidence="6" id="KW-0408">Iron</keyword>
<accession>A0A0C9WWA0</accession>
<dbReference type="PANTHER" id="PTHR30521:SF4">
    <property type="entry name" value="DEFERROCHELATASE"/>
    <property type="match status" value="1"/>
</dbReference>